<keyword evidence="3" id="KW-1185">Reference proteome</keyword>
<accession>A0A2G1VX05</accession>
<sequence>MIESNKTQTFALKYGLIVFGTLALCFSILMFYNPGQVTAWNSLFIGCGLGTLLIILNIVFFNNLKSVKVNHSRIVMKKMVNYEM</sequence>
<keyword evidence="1" id="KW-0812">Transmembrane</keyword>
<gene>
    <name evidence="2" type="ORF">CJ305_03645</name>
</gene>
<keyword evidence="1" id="KW-0472">Membrane</keyword>
<evidence type="ECO:0000313" key="3">
    <source>
        <dbReference type="Proteomes" id="UP000229433"/>
    </source>
</evidence>
<dbReference type="AlphaFoldDB" id="A0A2G1VX05"/>
<reference evidence="2 3" key="1">
    <citation type="submission" date="2017-08" db="EMBL/GenBank/DDBJ databases">
        <title>The whole genome shortgun sequences of strain Leeuwenhoekiella nanhaiensis G18 from the South China Sea.</title>
        <authorList>
            <person name="Liu Q."/>
        </authorList>
    </citation>
    <scope>NUCLEOTIDE SEQUENCE [LARGE SCALE GENOMIC DNA]</scope>
    <source>
        <strain evidence="2 3">G18</strain>
    </source>
</reference>
<feature type="transmembrane region" description="Helical" evidence="1">
    <location>
        <begin position="12"/>
        <end position="32"/>
    </location>
</feature>
<protein>
    <submittedName>
        <fullName evidence="2">Uncharacterized protein</fullName>
    </submittedName>
</protein>
<feature type="transmembrane region" description="Helical" evidence="1">
    <location>
        <begin position="38"/>
        <end position="61"/>
    </location>
</feature>
<evidence type="ECO:0000256" key="1">
    <source>
        <dbReference type="SAM" id="Phobius"/>
    </source>
</evidence>
<dbReference type="Proteomes" id="UP000229433">
    <property type="component" value="Unassembled WGS sequence"/>
</dbReference>
<dbReference type="RefSeq" id="WP_099644859.1">
    <property type="nucleotide sequence ID" value="NZ_KZ319287.1"/>
</dbReference>
<dbReference type="OrthoDB" id="1444584at2"/>
<name>A0A2G1VX05_9FLAO</name>
<keyword evidence="1" id="KW-1133">Transmembrane helix</keyword>
<dbReference type="EMBL" id="NQXA01000001">
    <property type="protein sequence ID" value="PHQ31318.1"/>
    <property type="molecule type" value="Genomic_DNA"/>
</dbReference>
<organism evidence="2 3">
    <name type="scientific">Leeuwenhoekiella nanhaiensis</name>
    <dbReference type="NCBI Taxonomy" id="1655491"/>
    <lineage>
        <taxon>Bacteria</taxon>
        <taxon>Pseudomonadati</taxon>
        <taxon>Bacteroidota</taxon>
        <taxon>Flavobacteriia</taxon>
        <taxon>Flavobacteriales</taxon>
        <taxon>Flavobacteriaceae</taxon>
        <taxon>Leeuwenhoekiella</taxon>
    </lineage>
</organism>
<proteinExistence type="predicted"/>
<comment type="caution">
    <text evidence="2">The sequence shown here is derived from an EMBL/GenBank/DDBJ whole genome shotgun (WGS) entry which is preliminary data.</text>
</comment>
<evidence type="ECO:0000313" key="2">
    <source>
        <dbReference type="EMBL" id="PHQ31318.1"/>
    </source>
</evidence>